<evidence type="ECO:0000313" key="3">
    <source>
        <dbReference type="Proteomes" id="UP000091820"/>
    </source>
</evidence>
<dbReference type="AlphaFoldDB" id="A0A1A9WP05"/>
<dbReference type="EnsemblMetazoa" id="GBRI026682-RA">
    <property type="protein sequence ID" value="GBRI026682-PA"/>
    <property type="gene ID" value="GBRI026682"/>
</dbReference>
<dbReference type="VEuPathDB" id="VectorBase:GBRI026682"/>
<dbReference type="Proteomes" id="UP000091820">
    <property type="component" value="Unassembled WGS sequence"/>
</dbReference>
<reference evidence="3" key="1">
    <citation type="submission" date="2014-03" db="EMBL/GenBank/DDBJ databases">
        <authorList>
            <person name="Aksoy S."/>
            <person name="Warren W."/>
            <person name="Wilson R.K."/>
        </authorList>
    </citation>
    <scope>NUCLEOTIDE SEQUENCE [LARGE SCALE GENOMIC DNA]</scope>
    <source>
        <strain evidence="3">IAEA</strain>
    </source>
</reference>
<feature type="transmembrane region" description="Helical" evidence="1">
    <location>
        <begin position="77"/>
        <end position="99"/>
    </location>
</feature>
<keyword evidence="1" id="KW-0812">Transmembrane</keyword>
<reference evidence="2" key="2">
    <citation type="submission" date="2020-05" db="UniProtKB">
        <authorList>
            <consortium name="EnsemblMetazoa"/>
        </authorList>
    </citation>
    <scope>IDENTIFICATION</scope>
    <source>
        <strain evidence="2">IAEA</strain>
    </source>
</reference>
<accession>A0A1A9WP05</accession>
<evidence type="ECO:0000313" key="2">
    <source>
        <dbReference type="EnsemblMetazoa" id="GBRI026682-PA"/>
    </source>
</evidence>
<keyword evidence="1" id="KW-1133">Transmembrane helix</keyword>
<keyword evidence="3" id="KW-1185">Reference proteome</keyword>
<keyword evidence="1" id="KW-0472">Membrane</keyword>
<organism evidence="2 3">
    <name type="scientific">Glossina brevipalpis</name>
    <dbReference type="NCBI Taxonomy" id="37001"/>
    <lineage>
        <taxon>Eukaryota</taxon>
        <taxon>Metazoa</taxon>
        <taxon>Ecdysozoa</taxon>
        <taxon>Arthropoda</taxon>
        <taxon>Hexapoda</taxon>
        <taxon>Insecta</taxon>
        <taxon>Pterygota</taxon>
        <taxon>Neoptera</taxon>
        <taxon>Endopterygota</taxon>
        <taxon>Diptera</taxon>
        <taxon>Brachycera</taxon>
        <taxon>Muscomorpha</taxon>
        <taxon>Hippoboscoidea</taxon>
        <taxon>Glossinidae</taxon>
        <taxon>Glossina</taxon>
    </lineage>
</organism>
<protein>
    <submittedName>
        <fullName evidence="2">Uncharacterized protein</fullName>
    </submittedName>
</protein>
<evidence type="ECO:0000256" key="1">
    <source>
        <dbReference type="SAM" id="Phobius"/>
    </source>
</evidence>
<proteinExistence type="predicted"/>
<sequence length="189" mass="20711">MPNALKMVHMGVSMSVYDAPGLLIIIRLGSTTMVGIEIPRVVGLLVLVISIEFGKSGQGSSPLKPSYENFPLLPVSVTIYSSGILASCGVIIVIIRGWVKTHWGVIRSRIIIIVESLTSSSSRLLPVWICFGHFITQHVVRRPFVMHSNALTMCVYVQWCIIQSSNAFCYVSNHDNLSNIQPNGANDIS</sequence>
<name>A0A1A9WP05_9MUSC</name>